<dbReference type="EMBL" id="JABSTV010001247">
    <property type="protein sequence ID" value="KAH7972949.1"/>
    <property type="molecule type" value="Genomic_DNA"/>
</dbReference>
<reference evidence="1" key="2">
    <citation type="submission" date="2021-09" db="EMBL/GenBank/DDBJ databases">
        <authorList>
            <person name="Jia N."/>
            <person name="Wang J."/>
            <person name="Shi W."/>
            <person name="Du L."/>
            <person name="Sun Y."/>
            <person name="Zhan W."/>
            <person name="Jiang J."/>
            <person name="Wang Q."/>
            <person name="Zhang B."/>
            <person name="Ji P."/>
            <person name="Sakyi L.B."/>
            <person name="Cui X."/>
            <person name="Yuan T."/>
            <person name="Jiang B."/>
            <person name="Yang W."/>
            <person name="Lam T.T.-Y."/>
            <person name="Chang Q."/>
            <person name="Ding S."/>
            <person name="Wang X."/>
            <person name="Zhu J."/>
            <person name="Ruan X."/>
            <person name="Zhao L."/>
            <person name="Wei J."/>
            <person name="Que T."/>
            <person name="Du C."/>
            <person name="Cheng J."/>
            <person name="Dai P."/>
            <person name="Han X."/>
            <person name="Huang E."/>
            <person name="Gao Y."/>
            <person name="Liu J."/>
            <person name="Shao H."/>
            <person name="Ye R."/>
            <person name="Li L."/>
            <person name="Wei W."/>
            <person name="Wang X."/>
            <person name="Wang C."/>
            <person name="Huo Q."/>
            <person name="Li W."/>
            <person name="Guo W."/>
            <person name="Chen H."/>
            <person name="Chen S."/>
            <person name="Zhou L."/>
            <person name="Zhou L."/>
            <person name="Ni X."/>
            <person name="Tian J."/>
            <person name="Zhou Y."/>
            <person name="Sheng Y."/>
            <person name="Liu T."/>
            <person name="Pan Y."/>
            <person name="Xia L."/>
            <person name="Li J."/>
            <person name="Zhao F."/>
            <person name="Cao W."/>
        </authorList>
    </citation>
    <scope>NUCLEOTIDE SEQUENCE</scope>
    <source>
        <strain evidence="1">Rsan-2018</strain>
        <tissue evidence="1">Larvae</tissue>
    </source>
</reference>
<dbReference type="Proteomes" id="UP000821837">
    <property type="component" value="Chromosome 11"/>
</dbReference>
<proteinExistence type="predicted"/>
<gene>
    <name evidence="1" type="ORF">HPB52_019372</name>
</gene>
<comment type="caution">
    <text evidence="1">The sequence shown here is derived from an EMBL/GenBank/DDBJ whole genome shotgun (WGS) entry which is preliminary data.</text>
</comment>
<reference evidence="1" key="1">
    <citation type="journal article" date="2020" name="Cell">
        <title>Large-Scale Comparative Analyses of Tick Genomes Elucidate Their Genetic Diversity and Vector Capacities.</title>
        <authorList>
            <consortium name="Tick Genome and Microbiome Consortium (TIGMIC)"/>
            <person name="Jia N."/>
            <person name="Wang J."/>
            <person name="Shi W."/>
            <person name="Du L."/>
            <person name="Sun Y."/>
            <person name="Zhan W."/>
            <person name="Jiang J.F."/>
            <person name="Wang Q."/>
            <person name="Zhang B."/>
            <person name="Ji P."/>
            <person name="Bell-Sakyi L."/>
            <person name="Cui X.M."/>
            <person name="Yuan T.T."/>
            <person name="Jiang B.G."/>
            <person name="Yang W.F."/>
            <person name="Lam T.T."/>
            <person name="Chang Q.C."/>
            <person name="Ding S.J."/>
            <person name="Wang X.J."/>
            <person name="Zhu J.G."/>
            <person name="Ruan X.D."/>
            <person name="Zhao L."/>
            <person name="Wei J.T."/>
            <person name="Ye R.Z."/>
            <person name="Que T.C."/>
            <person name="Du C.H."/>
            <person name="Zhou Y.H."/>
            <person name="Cheng J.X."/>
            <person name="Dai P.F."/>
            <person name="Guo W.B."/>
            <person name="Han X.H."/>
            <person name="Huang E.J."/>
            <person name="Li L.F."/>
            <person name="Wei W."/>
            <person name="Gao Y.C."/>
            <person name="Liu J.Z."/>
            <person name="Shao H.Z."/>
            <person name="Wang X."/>
            <person name="Wang C.C."/>
            <person name="Yang T.C."/>
            <person name="Huo Q.B."/>
            <person name="Li W."/>
            <person name="Chen H.Y."/>
            <person name="Chen S.E."/>
            <person name="Zhou L.G."/>
            <person name="Ni X.B."/>
            <person name="Tian J.H."/>
            <person name="Sheng Y."/>
            <person name="Liu T."/>
            <person name="Pan Y.S."/>
            <person name="Xia L.Y."/>
            <person name="Li J."/>
            <person name="Zhao F."/>
            <person name="Cao W.C."/>
        </authorList>
    </citation>
    <scope>NUCLEOTIDE SEQUENCE</scope>
    <source>
        <strain evidence="1">Rsan-2018</strain>
    </source>
</reference>
<dbReference type="AlphaFoldDB" id="A0A9D4QBU0"/>
<keyword evidence="2" id="KW-1185">Reference proteome</keyword>
<evidence type="ECO:0000313" key="2">
    <source>
        <dbReference type="Proteomes" id="UP000821837"/>
    </source>
</evidence>
<sequence length="118" mass="12931">MAWTLVTAKASLTAASVTKTLERKPSSVQAETTARFMPGVEEQMKCRSVTGVLSNKSISLGVKKPKPALTPEKLNSLKALFRIYMGDRTPADIADKRMKDVRKHLCQKLGDVQRKGAS</sequence>
<name>A0A9D4QBU0_RHISA</name>
<organism evidence="1 2">
    <name type="scientific">Rhipicephalus sanguineus</name>
    <name type="common">Brown dog tick</name>
    <name type="synonym">Ixodes sanguineus</name>
    <dbReference type="NCBI Taxonomy" id="34632"/>
    <lineage>
        <taxon>Eukaryota</taxon>
        <taxon>Metazoa</taxon>
        <taxon>Ecdysozoa</taxon>
        <taxon>Arthropoda</taxon>
        <taxon>Chelicerata</taxon>
        <taxon>Arachnida</taxon>
        <taxon>Acari</taxon>
        <taxon>Parasitiformes</taxon>
        <taxon>Ixodida</taxon>
        <taxon>Ixodoidea</taxon>
        <taxon>Ixodidae</taxon>
        <taxon>Rhipicephalinae</taxon>
        <taxon>Rhipicephalus</taxon>
        <taxon>Rhipicephalus</taxon>
    </lineage>
</organism>
<protein>
    <submittedName>
        <fullName evidence="1">Uncharacterized protein</fullName>
    </submittedName>
</protein>
<dbReference type="VEuPathDB" id="VectorBase:RSAN_027972"/>
<evidence type="ECO:0000313" key="1">
    <source>
        <dbReference type="EMBL" id="KAH7972949.1"/>
    </source>
</evidence>
<accession>A0A9D4QBU0</accession>